<dbReference type="Proteomes" id="UP000034956">
    <property type="component" value="Unassembled WGS sequence"/>
</dbReference>
<reference evidence="1 2" key="1">
    <citation type="journal article" date="2015" name="Nature">
        <title>rRNA introns, odd ribosomes, and small enigmatic genomes across a large radiation of phyla.</title>
        <authorList>
            <person name="Brown C.T."/>
            <person name="Hug L.A."/>
            <person name="Thomas B.C."/>
            <person name="Sharon I."/>
            <person name="Castelle C.J."/>
            <person name="Singh A."/>
            <person name="Wilkins M.J."/>
            <person name="Williams K.H."/>
            <person name="Banfield J.F."/>
        </authorList>
    </citation>
    <scope>NUCLEOTIDE SEQUENCE [LARGE SCALE GENOMIC DNA]</scope>
</reference>
<evidence type="ECO:0000313" key="1">
    <source>
        <dbReference type="EMBL" id="KKU91426.1"/>
    </source>
</evidence>
<evidence type="ECO:0000313" key="2">
    <source>
        <dbReference type="Proteomes" id="UP000034956"/>
    </source>
</evidence>
<sequence length="116" mass="13561">MERQKMTREEHPVFKKGVSTLARRWQDWYESWESELNKLAPKAEVLIGLLHSIFKIGPTKGGVLICLEWADGYRSQSDFQDDENGTTLHYWNGATGESRYSWPRYEVARTAFEMLC</sequence>
<comment type="caution">
    <text evidence="1">The sequence shown here is derived from an EMBL/GenBank/DDBJ whole genome shotgun (WGS) entry which is preliminary data.</text>
</comment>
<name>A0A0G1UB79_9BACT</name>
<gene>
    <name evidence="1" type="ORF">UY23_C0001G0032</name>
</gene>
<protein>
    <submittedName>
        <fullName evidence="1">Uncharacterized protein</fullName>
    </submittedName>
</protein>
<dbReference type="AlphaFoldDB" id="A0A0G1UB79"/>
<accession>A0A0G1UB79</accession>
<proteinExistence type="predicted"/>
<dbReference type="EMBL" id="LCPF01000001">
    <property type="protein sequence ID" value="KKU91426.1"/>
    <property type="molecule type" value="Genomic_DNA"/>
</dbReference>
<organism evidence="1 2">
    <name type="scientific">Candidatus Jorgensenbacteria bacterium GW2011_GWA1_48_11</name>
    <dbReference type="NCBI Taxonomy" id="1618660"/>
    <lineage>
        <taxon>Bacteria</taxon>
        <taxon>Candidatus Joergenseniibacteriota</taxon>
    </lineage>
</organism>